<evidence type="ECO:0000313" key="3">
    <source>
        <dbReference type="EMBL" id="CAL1135901.1"/>
    </source>
</evidence>
<accession>A0A9P1C285</accession>
<reference evidence="3" key="2">
    <citation type="submission" date="2024-04" db="EMBL/GenBank/DDBJ databases">
        <authorList>
            <person name="Chen Y."/>
            <person name="Shah S."/>
            <person name="Dougan E. K."/>
            <person name="Thang M."/>
            <person name="Chan C."/>
        </authorList>
    </citation>
    <scope>NUCLEOTIDE SEQUENCE [LARGE SCALE GENOMIC DNA]</scope>
</reference>
<feature type="transmembrane region" description="Helical" evidence="1">
    <location>
        <begin position="141"/>
        <end position="161"/>
    </location>
</feature>
<evidence type="ECO:0000256" key="1">
    <source>
        <dbReference type="SAM" id="Phobius"/>
    </source>
</evidence>
<keyword evidence="1" id="KW-0812">Transmembrane</keyword>
<dbReference type="Proteomes" id="UP001152797">
    <property type="component" value="Unassembled WGS sequence"/>
</dbReference>
<protein>
    <submittedName>
        <fullName evidence="2">Uncharacterized protein</fullName>
    </submittedName>
</protein>
<dbReference type="EMBL" id="CAMXCT020000724">
    <property type="protein sequence ID" value="CAL1135901.1"/>
    <property type="molecule type" value="Genomic_DNA"/>
</dbReference>
<name>A0A9P1C285_9DINO</name>
<dbReference type="AlphaFoldDB" id="A0A9P1C285"/>
<sequence length="203" mass="22885">MVILRRYYRSGTDAQLSVQYESVVGKLVEVYKDHGNTAEQWITKEVKIFGDEAVTVRFQLLTTDKSTSGAALDHVTLVPRSQRGRSHSSHQKNFLEFAVEAFNNLLDAIFSKKYEDSHIRGRAVPARGAEEQVAESISPQLQVLTVAVVASVAFFGLFFALSRHRFRSLALSHVLHENDRLIDDPEIFSAREIARDRIPSDVI</sequence>
<evidence type="ECO:0000313" key="2">
    <source>
        <dbReference type="EMBL" id="CAI3982526.1"/>
    </source>
</evidence>
<keyword evidence="4" id="KW-1185">Reference proteome</keyword>
<dbReference type="EMBL" id="CAMXCT030000724">
    <property type="protein sequence ID" value="CAL4769838.1"/>
    <property type="molecule type" value="Genomic_DNA"/>
</dbReference>
<gene>
    <name evidence="2" type="ORF">C1SCF055_LOCUS10211</name>
</gene>
<evidence type="ECO:0000313" key="4">
    <source>
        <dbReference type="Proteomes" id="UP001152797"/>
    </source>
</evidence>
<keyword evidence="1" id="KW-1133">Transmembrane helix</keyword>
<dbReference type="EMBL" id="CAMXCT010000724">
    <property type="protein sequence ID" value="CAI3982526.1"/>
    <property type="molecule type" value="Genomic_DNA"/>
</dbReference>
<comment type="caution">
    <text evidence="2">The sequence shown here is derived from an EMBL/GenBank/DDBJ whole genome shotgun (WGS) entry which is preliminary data.</text>
</comment>
<organism evidence="2">
    <name type="scientific">Cladocopium goreaui</name>
    <dbReference type="NCBI Taxonomy" id="2562237"/>
    <lineage>
        <taxon>Eukaryota</taxon>
        <taxon>Sar</taxon>
        <taxon>Alveolata</taxon>
        <taxon>Dinophyceae</taxon>
        <taxon>Suessiales</taxon>
        <taxon>Symbiodiniaceae</taxon>
        <taxon>Cladocopium</taxon>
    </lineage>
</organism>
<keyword evidence="1" id="KW-0472">Membrane</keyword>
<reference evidence="2" key="1">
    <citation type="submission" date="2022-10" db="EMBL/GenBank/DDBJ databases">
        <authorList>
            <person name="Chen Y."/>
            <person name="Dougan E. K."/>
            <person name="Chan C."/>
            <person name="Rhodes N."/>
            <person name="Thang M."/>
        </authorList>
    </citation>
    <scope>NUCLEOTIDE SEQUENCE</scope>
</reference>
<proteinExistence type="predicted"/>